<comment type="caution">
    <text evidence="1">The sequence shown here is derived from an EMBL/GenBank/DDBJ whole genome shotgun (WGS) entry which is preliminary data.</text>
</comment>
<protein>
    <submittedName>
        <fullName evidence="1">Uncharacterized protein</fullName>
    </submittedName>
</protein>
<accession>A0A0V8RVV5</accession>
<dbReference type="RefSeq" id="WP_058370884.1">
    <property type="nucleotide sequence ID" value="NZ_LNTB01000001.1"/>
</dbReference>
<dbReference type="AlphaFoldDB" id="A0A0V8RVV5"/>
<name>A0A0V8RVV5_PYROC</name>
<sequence>MAERLTSLIAGLGLQGRFSAYTVLPREPGWLARARRLREPGELLGRRLRLVDYWAGLLALRDEETGELLALDRGLVQHRVLQGKVG</sequence>
<dbReference type="STRING" id="2309.CF15_05430"/>
<dbReference type="EMBL" id="LNTB01000001">
    <property type="protein sequence ID" value="KSW12203.1"/>
    <property type="molecule type" value="Genomic_DNA"/>
</dbReference>
<keyword evidence="2" id="KW-1185">Reference proteome</keyword>
<gene>
    <name evidence="1" type="ORF">CF15_05430</name>
</gene>
<organism evidence="1 2">
    <name type="scientific">Pyrodictium occultum</name>
    <dbReference type="NCBI Taxonomy" id="2309"/>
    <lineage>
        <taxon>Archaea</taxon>
        <taxon>Thermoproteota</taxon>
        <taxon>Thermoprotei</taxon>
        <taxon>Desulfurococcales</taxon>
        <taxon>Pyrodictiaceae</taxon>
        <taxon>Pyrodictium</taxon>
    </lineage>
</organism>
<dbReference type="Proteomes" id="UP000053352">
    <property type="component" value="Unassembled WGS sequence"/>
</dbReference>
<reference evidence="1 2" key="1">
    <citation type="submission" date="2015-11" db="EMBL/GenBank/DDBJ databases">
        <title>Genome sequence of Pyrodictium occultum PL-19, a marine hyperthermophilic archaeon isolated from Volcano, Italy.</title>
        <authorList>
            <person name="Utturkar S."/>
            <person name="Huber H."/>
            <person name="Leptihn S."/>
            <person name="Brown S."/>
            <person name="Stetter K.O."/>
            <person name="Podar M."/>
        </authorList>
    </citation>
    <scope>NUCLEOTIDE SEQUENCE [LARGE SCALE GENOMIC DNA]</scope>
    <source>
        <strain evidence="1 2">PL-19</strain>
    </source>
</reference>
<proteinExistence type="predicted"/>
<evidence type="ECO:0000313" key="2">
    <source>
        <dbReference type="Proteomes" id="UP000053352"/>
    </source>
</evidence>
<evidence type="ECO:0000313" key="1">
    <source>
        <dbReference type="EMBL" id="KSW12203.1"/>
    </source>
</evidence>